<evidence type="ECO:0000313" key="3">
    <source>
        <dbReference type="EMBL" id="EIC31323.1"/>
    </source>
</evidence>
<reference evidence="3 4" key="1">
    <citation type="journal article" date="2013" name="Genome Announc.">
        <title>Genome Sequence of the Obligate Gammaproteobacterial Methanotroph Methylomicrobium album Strain BG8.</title>
        <authorList>
            <person name="Kits K.D."/>
            <person name="Kalyuzhnaya M.G."/>
            <person name="Klotz M.G."/>
            <person name="Jetten M.S."/>
            <person name="Op den Camp H.J."/>
            <person name="Vuilleumier S."/>
            <person name="Bringel F."/>
            <person name="Dispirito A.A."/>
            <person name="Murrell J.C."/>
            <person name="Bruce D."/>
            <person name="Cheng J.F."/>
            <person name="Copeland A."/>
            <person name="Goodwin L."/>
            <person name="Hauser L."/>
            <person name="Lajus A."/>
            <person name="Land M.L."/>
            <person name="Lapidus A."/>
            <person name="Lucas S."/>
            <person name="Medigue C."/>
            <person name="Pitluck S."/>
            <person name="Woyke T."/>
            <person name="Zeytun A."/>
            <person name="Stein L.Y."/>
        </authorList>
    </citation>
    <scope>NUCLEOTIDE SEQUENCE [LARGE SCALE GENOMIC DNA]</scope>
    <source>
        <strain evidence="3 4">BG8</strain>
    </source>
</reference>
<dbReference type="Gene3D" id="3.40.50.1110">
    <property type="entry name" value="SGNH hydrolase"/>
    <property type="match status" value="1"/>
</dbReference>
<evidence type="ECO:0000256" key="1">
    <source>
        <dbReference type="SAM" id="SignalP"/>
    </source>
</evidence>
<name>H8GH48_METAL</name>
<gene>
    <name evidence="3" type="ORF">Metal_3676</name>
</gene>
<evidence type="ECO:0000313" key="4">
    <source>
        <dbReference type="Proteomes" id="UP000005090"/>
    </source>
</evidence>
<dbReference type="InterPro" id="IPR051532">
    <property type="entry name" value="Ester_Hydrolysis_Enzymes"/>
</dbReference>
<dbReference type="Pfam" id="PF13472">
    <property type="entry name" value="Lipase_GDSL_2"/>
    <property type="match status" value="1"/>
</dbReference>
<keyword evidence="4" id="KW-1185">Reference proteome</keyword>
<dbReference type="eggNOG" id="COG2755">
    <property type="taxonomic scope" value="Bacteria"/>
</dbReference>
<dbReference type="PANTHER" id="PTHR30383:SF24">
    <property type="entry name" value="THIOESTERASE 1_PROTEASE 1_LYSOPHOSPHOLIPASE L1"/>
    <property type="match status" value="1"/>
</dbReference>
<evidence type="ECO:0000259" key="2">
    <source>
        <dbReference type="Pfam" id="PF13472"/>
    </source>
</evidence>
<dbReference type="InterPro" id="IPR013830">
    <property type="entry name" value="SGNH_hydro"/>
</dbReference>
<dbReference type="EMBL" id="CM001475">
    <property type="protein sequence ID" value="EIC31323.1"/>
    <property type="molecule type" value="Genomic_DNA"/>
</dbReference>
<dbReference type="Proteomes" id="UP000005090">
    <property type="component" value="Chromosome"/>
</dbReference>
<dbReference type="InterPro" id="IPR036514">
    <property type="entry name" value="SGNH_hydro_sf"/>
</dbReference>
<proteinExistence type="predicted"/>
<dbReference type="PANTHER" id="PTHR30383">
    <property type="entry name" value="THIOESTERASE 1/PROTEASE 1/LYSOPHOSPHOLIPASE L1"/>
    <property type="match status" value="1"/>
</dbReference>
<accession>H8GH48</accession>
<dbReference type="GO" id="GO:0004622">
    <property type="term" value="F:phosphatidylcholine lysophospholipase activity"/>
    <property type="evidence" value="ECO:0007669"/>
    <property type="project" value="TreeGrafter"/>
</dbReference>
<feature type="signal peptide" evidence="1">
    <location>
        <begin position="1"/>
        <end position="20"/>
    </location>
</feature>
<feature type="chain" id="PRO_5003611613" evidence="1">
    <location>
        <begin position="21"/>
        <end position="208"/>
    </location>
</feature>
<dbReference type="RefSeq" id="WP_005374620.1">
    <property type="nucleotide sequence ID" value="NZ_CM001475.1"/>
</dbReference>
<organism evidence="3 4">
    <name type="scientific">Methylomicrobium album BG8</name>
    <dbReference type="NCBI Taxonomy" id="686340"/>
    <lineage>
        <taxon>Bacteria</taxon>
        <taxon>Pseudomonadati</taxon>
        <taxon>Pseudomonadota</taxon>
        <taxon>Gammaproteobacteria</taxon>
        <taxon>Methylococcales</taxon>
        <taxon>Methylococcaceae</taxon>
        <taxon>Methylomicrobium</taxon>
    </lineage>
</organism>
<dbReference type="SUPFAM" id="SSF52266">
    <property type="entry name" value="SGNH hydrolase"/>
    <property type="match status" value="1"/>
</dbReference>
<feature type="domain" description="SGNH hydrolase-type esterase" evidence="2">
    <location>
        <begin position="25"/>
        <end position="184"/>
    </location>
</feature>
<protein>
    <submittedName>
        <fullName evidence="3">Lysophospholipase L1-like esterase</fullName>
    </submittedName>
</protein>
<dbReference type="HOGENOM" id="CLU_051180_3_0_6"/>
<dbReference type="STRING" id="686340.Metal_3676"/>
<dbReference type="CDD" id="cd01822">
    <property type="entry name" value="Lysophospholipase_L1_like"/>
    <property type="match status" value="1"/>
</dbReference>
<dbReference type="AlphaFoldDB" id="H8GH48"/>
<sequence>MLSKLSLWLGAALFSLNLHAETVVVLGDSISAAYGIEVEQGWVRLLESKLRQAGSKARVRNESISGETSAGGLARIDRILDEQKPAAVIVELGANDGLRGLSPAALKHNLGEIIRRSRERGAKVLLLSMTIPPNYGKRYIDMIYNVYHELSREMAVPLVPFILEDIALAEELMQPDGLHPNAKAQPLIADKIWRYLLPLLNTSPEKRD</sequence>
<keyword evidence="1" id="KW-0732">Signal</keyword>